<dbReference type="EMBL" id="AP014564">
    <property type="protein sequence ID" value="BAV95030.1"/>
    <property type="molecule type" value="Genomic_DNA"/>
</dbReference>
<dbReference type="KEGG" id="ise:JBKA6_1017"/>
<sequence length="325" mass="36314">MYPLIRGRRLRKSESVRDIVREVSIFPCDFVVPLFIRDGVGIKDSIPSMPDYYCQSLDFVEKEVKYLYSIGIRAVLLFVKVPDNLKSNDGAEALNPKGLMQRSISLIKDTVPDMLVMTDVALDPYSSFGHDGLVERGVILNDKTNDILAQMALSHAESGCDVVAPSDMMDGRISSIRNILEKEGYTDTIIMSYSVKYASSFYGPFRDVLDSSPSFGDKKTYQMDFYNGSREAIKETLMDIREGADIVMIKPAGSYLDIIKSIREEINVPIASYQVSGEYSMIKAAAKNKWIDEKKAALESLVAIKRAGADIIVSYFAKSIVENLR</sequence>
<keyword evidence="14" id="KW-1185">Reference proteome</keyword>
<accession>A0A1J1E6R4</accession>
<evidence type="ECO:0000256" key="6">
    <source>
        <dbReference type="ARBA" id="ARBA00023239"/>
    </source>
</evidence>
<evidence type="ECO:0000256" key="11">
    <source>
        <dbReference type="RuleBase" id="RU000515"/>
    </source>
</evidence>
<dbReference type="PANTHER" id="PTHR11458:SF0">
    <property type="entry name" value="DELTA-AMINOLEVULINIC ACID DEHYDRATASE"/>
    <property type="match status" value="1"/>
</dbReference>
<evidence type="ECO:0000256" key="2">
    <source>
        <dbReference type="ARBA" id="ARBA00008055"/>
    </source>
</evidence>
<evidence type="ECO:0000256" key="1">
    <source>
        <dbReference type="ARBA" id="ARBA00004694"/>
    </source>
</evidence>
<dbReference type="SMART" id="SM01004">
    <property type="entry name" value="ALAD"/>
    <property type="match status" value="1"/>
</dbReference>
<evidence type="ECO:0000256" key="10">
    <source>
        <dbReference type="PIRSR" id="PIRSR001415-5"/>
    </source>
</evidence>
<evidence type="ECO:0000256" key="7">
    <source>
        <dbReference type="ARBA" id="ARBA00023244"/>
    </source>
</evidence>
<keyword evidence="10" id="KW-0479">Metal-binding</keyword>
<dbReference type="PIRSF" id="PIRSF001415">
    <property type="entry name" value="Porphbilin_synth"/>
    <property type="match status" value="1"/>
</dbReference>
<dbReference type="PRINTS" id="PR00144">
    <property type="entry name" value="DALDHYDRTASE"/>
</dbReference>
<keyword evidence="10" id="KW-0460">Magnesium</keyword>
<dbReference type="NCBIfam" id="NF006762">
    <property type="entry name" value="PRK09283.1"/>
    <property type="match status" value="1"/>
</dbReference>
<name>A0A1J1E6R4_9FLAO</name>
<protein>
    <recommendedName>
        <fullName evidence="4 11">Delta-aminolevulinic acid dehydratase</fullName>
        <ecNumber evidence="3 11">4.2.1.24</ecNumber>
    </recommendedName>
</protein>
<evidence type="ECO:0000256" key="4">
    <source>
        <dbReference type="ARBA" id="ARBA00020771"/>
    </source>
</evidence>
<dbReference type="OrthoDB" id="9805001at2"/>
<dbReference type="UniPathway" id="UPA00251">
    <property type="reaction ID" value="UER00318"/>
</dbReference>
<comment type="subunit">
    <text evidence="11">Homooctamer.</text>
</comment>
<dbReference type="CDD" id="cd04823">
    <property type="entry name" value="ALAD_PBGS_aspartate_rich"/>
    <property type="match status" value="1"/>
</dbReference>
<dbReference type="GO" id="GO:0005829">
    <property type="term" value="C:cytosol"/>
    <property type="evidence" value="ECO:0007669"/>
    <property type="project" value="TreeGrafter"/>
</dbReference>
<evidence type="ECO:0000256" key="8">
    <source>
        <dbReference type="ARBA" id="ARBA00047651"/>
    </source>
</evidence>
<keyword evidence="5" id="KW-0350">Heme biosynthesis</keyword>
<keyword evidence="7 11" id="KW-0627">Porphyrin biosynthesis</keyword>
<dbReference type="FunFam" id="3.20.20.70:FF:000019">
    <property type="entry name" value="Delta-aminolevulinic acid dehydratase"/>
    <property type="match status" value="1"/>
</dbReference>
<dbReference type="PROSITE" id="PS00169">
    <property type="entry name" value="D_ALA_DEHYDRATASE"/>
    <property type="match status" value="1"/>
</dbReference>
<dbReference type="GO" id="GO:0004655">
    <property type="term" value="F:porphobilinogen synthase activity"/>
    <property type="evidence" value="ECO:0007669"/>
    <property type="project" value="UniProtKB-EC"/>
</dbReference>
<dbReference type="GO" id="GO:0006782">
    <property type="term" value="P:protoporphyrinogen IX biosynthetic process"/>
    <property type="evidence" value="ECO:0007669"/>
    <property type="project" value="UniProtKB-UniPathway"/>
</dbReference>
<comment type="similarity">
    <text evidence="2 12">Belongs to the ALAD family.</text>
</comment>
<evidence type="ECO:0000256" key="9">
    <source>
        <dbReference type="PIRSR" id="PIRSR001415-1"/>
    </source>
</evidence>
<comment type="pathway">
    <text evidence="1">Porphyrin-containing compound metabolism; protoporphyrin-IX biosynthesis; coproporphyrinogen-III from 5-aminolevulinate: step 1/4.</text>
</comment>
<organism evidence="13 14">
    <name type="scientific">Ichthyobacterium seriolicida</name>
    <dbReference type="NCBI Taxonomy" id="242600"/>
    <lineage>
        <taxon>Bacteria</taxon>
        <taxon>Pseudomonadati</taxon>
        <taxon>Bacteroidota</taxon>
        <taxon>Flavobacteriia</taxon>
        <taxon>Flavobacteriales</taxon>
        <taxon>Ichthyobacteriaceae</taxon>
        <taxon>Ichthyobacterium</taxon>
    </lineage>
</organism>
<dbReference type="AlphaFoldDB" id="A0A1J1E6R4"/>
<reference evidence="13 14" key="1">
    <citation type="submission" date="2014-03" db="EMBL/GenBank/DDBJ databases">
        <title>complete genome sequence of Flavobacteriaceae bacterium JBKA-6.</title>
        <authorList>
            <person name="Takano T."/>
            <person name="Nakamura Y."/>
            <person name="Takuma S."/>
            <person name="Yasuike M."/>
            <person name="Matsuyama T."/>
            <person name="Sakai T."/>
            <person name="Fujiwara A."/>
            <person name="Kimoto K."/>
            <person name="Fukuda Y."/>
            <person name="Kondo H."/>
            <person name="Hirono I."/>
            <person name="Nakayasu C."/>
        </authorList>
    </citation>
    <scope>NUCLEOTIDE SEQUENCE [LARGE SCALE GENOMIC DNA]</scope>
    <source>
        <strain evidence="13 14">JBKA-6</strain>
    </source>
</reference>
<proteinExistence type="inferred from homology"/>
<dbReference type="InterPro" id="IPR013785">
    <property type="entry name" value="Aldolase_TIM"/>
</dbReference>
<dbReference type="PANTHER" id="PTHR11458">
    <property type="entry name" value="DELTA-AMINOLEVULINIC ACID DEHYDRATASE"/>
    <property type="match status" value="1"/>
</dbReference>
<comment type="catalytic activity">
    <reaction evidence="8 11">
        <text>2 5-aminolevulinate = porphobilinogen + 2 H2O + H(+)</text>
        <dbReference type="Rhea" id="RHEA:24064"/>
        <dbReference type="ChEBI" id="CHEBI:15377"/>
        <dbReference type="ChEBI" id="CHEBI:15378"/>
        <dbReference type="ChEBI" id="CHEBI:58126"/>
        <dbReference type="ChEBI" id="CHEBI:356416"/>
        <dbReference type="EC" id="4.2.1.24"/>
    </reaction>
</comment>
<evidence type="ECO:0000313" key="13">
    <source>
        <dbReference type="EMBL" id="BAV95030.1"/>
    </source>
</evidence>
<feature type="active site" description="Schiff-base intermediate with substrate" evidence="9">
    <location>
        <position position="196"/>
    </location>
</feature>
<keyword evidence="6 11" id="KW-0456">Lyase</keyword>
<evidence type="ECO:0000313" key="14">
    <source>
        <dbReference type="Proteomes" id="UP000243197"/>
    </source>
</evidence>
<dbReference type="RefSeq" id="WP_096686496.1">
    <property type="nucleotide sequence ID" value="NZ_AP014564.1"/>
</dbReference>
<dbReference type="GO" id="GO:0008270">
    <property type="term" value="F:zinc ion binding"/>
    <property type="evidence" value="ECO:0007669"/>
    <property type="project" value="TreeGrafter"/>
</dbReference>
<evidence type="ECO:0000256" key="12">
    <source>
        <dbReference type="RuleBase" id="RU004161"/>
    </source>
</evidence>
<evidence type="ECO:0000256" key="3">
    <source>
        <dbReference type="ARBA" id="ARBA00012053"/>
    </source>
</evidence>
<dbReference type="InterPro" id="IPR001731">
    <property type="entry name" value="ALAD"/>
</dbReference>
<gene>
    <name evidence="13" type="ORF">JBKA6_1017</name>
</gene>
<dbReference type="Gene3D" id="3.20.20.70">
    <property type="entry name" value="Aldolase class I"/>
    <property type="match status" value="1"/>
</dbReference>
<dbReference type="Proteomes" id="UP000243197">
    <property type="component" value="Chromosome"/>
</dbReference>
<feature type="active site" description="Schiff-base intermediate with substrate" evidence="9">
    <location>
        <position position="250"/>
    </location>
</feature>
<dbReference type="InterPro" id="IPR030656">
    <property type="entry name" value="ALAD_AS"/>
</dbReference>
<dbReference type="SUPFAM" id="SSF51569">
    <property type="entry name" value="Aldolase"/>
    <property type="match status" value="1"/>
</dbReference>
<evidence type="ECO:0000256" key="5">
    <source>
        <dbReference type="ARBA" id="ARBA00023133"/>
    </source>
</evidence>
<dbReference type="Pfam" id="PF00490">
    <property type="entry name" value="ALAD"/>
    <property type="match status" value="1"/>
</dbReference>
<feature type="binding site" evidence="10">
    <location>
        <position position="235"/>
    </location>
    <ligand>
        <name>Mg(2+)</name>
        <dbReference type="ChEBI" id="CHEBI:18420"/>
    </ligand>
</feature>
<dbReference type="EC" id="4.2.1.24" evidence="3 11"/>